<dbReference type="InterPro" id="IPR005841">
    <property type="entry name" value="Alpha-D-phosphohexomutase_SF"/>
</dbReference>
<evidence type="ECO:0000259" key="6">
    <source>
        <dbReference type="Pfam" id="PF02880"/>
    </source>
</evidence>
<dbReference type="Proteomes" id="UP000509623">
    <property type="component" value="Chromosome"/>
</dbReference>
<dbReference type="EMBL" id="CP046051">
    <property type="protein sequence ID" value="QKN23241.1"/>
    <property type="molecule type" value="Genomic_DNA"/>
</dbReference>
<evidence type="ECO:0000313" key="9">
    <source>
        <dbReference type="Proteomes" id="UP000501316"/>
    </source>
</evidence>
<dbReference type="Proteomes" id="UP000501316">
    <property type="component" value="Chromosome"/>
</dbReference>
<dbReference type="InterPro" id="IPR050060">
    <property type="entry name" value="Phosphoglucosamine_mutase"/>
</dbReference>
<proteinExistence type="inferred from homology"/>
<name>A0A859DTA1_9FIRM</name>
<dbReference type="CDD" id="cd03089">
    <property type="entry name" value="PMM_PGM"/>
    <property type="match status" value="1"/>
</dbReference>
<dbReference type="SUPFAM" id="SSF53738">
    <property type="entry name" value="Phosphoglucomutase, first 3 domains"/>
    <property type="match status" value="3"/>
</dbReference>
<evidence type="ECO:0000256" key="2">
    <source>
        <dbReference type="ARBA" id="ARBA00010231"/>
    </source>
</evidence>
<dbReference type="AlphaFoldDB" id="A0A859DTA1"/>
<dbReference type="InterPro" id="IPR005845">
    <property type="entry name" value="A-D-PHexomutase_a/b/a-II"/>
</dbReference>
<dbReference type="FunFam" id="3.40.120.10:FF:000010">
    <property type="entry name" value="phosphomannomutase/phosphoglucomutase isoform X1"/>
    <property type="match status" value="1"/>
</dbReference>
<evidence type="ECO:0000313" key="8">
    <source>
        <dbReference type="EMBL" id="QKO30077.1"/>
    </source>
</evidence>
<reference evidence="8" key="3">
    <citation type="journal article" date="2022" name="Int. J. Syst. Evol. Microbiol.">
        <title>Caproicibacterium lactatifermentans sp. nov., isolated from pit clay used for the production of Chinese strong aroma-type liquor.</title>
        <authorList>
            <person name="Wang H."/>
            <person name="Gu Y."/>
            <person name="Zhao D."/>
            <person name="Qiao Z."/>
            <person name="Zheng J."/>
            <person name="Gao J."/>
            <person name="Ren C."/>
            <person name="Xu Y."/>
        </authorList>
    </citation>
    <scope>NUCLEOTIDE SEQUENCE</scope>
    <source>
        <strain evidence="8">JNU-WLY1368</strain>
    </source>
</reference>
<dbReference type="Gene3D" id="3.40.120.10">
    <property type="entry name" value="Alpha-D-Glucose-1,6-Bisphosphate, subunit A, domain 3"/>
    <property type="match status" value="3"/>
</dbReference>
<dbReference type="GO" id="GO:0005975">
    <property type="term" value="P:carbohydrate metabolic process"/>
    <property type="evidence" value="ECO:0007669"/>
    <property type="project" value="InterPro"/>
</dbReference>
<dbReference type="EMBL" id="CP046161">
    <property type="protein sequence ID" value="QKO30077.1"/>
    <property type="molecule type" value="Genomic_DNA"/>
</dbReference>
<dbReference type="Pfam" id="PF02879">
    <property type="entry name" value="PGM_PMM_II"/>
    <property type="match status" value="1"/>
</dbReference>
<reference evidence="8" key="2">
    <citation type="journal article" date="2021" name="Appl. Environ. Microbiol.">
        <title>Adaptability of a Caproate-Producing Bacterium Contributes to Its Dominance in an Anaerobic Fermentation System.</title>
        <authorList>
            <person name="Wang H."/>
            <person name="Gu Y."/>
            <person name="Zhou W."/>
            <person name="Zhao D."/>
            <person name="Qiao Z."/>
            <person name="Zheng J."/>
            <person name="Gao J."/>
            <person name="Chen X."/>
            <person name="Ren C."/>
            <person name="Xu Y."/>
        </authorList>
    </citation>
    <scope>NUCLEOTIDE SEQUENCE</scope>
    <source>
        <strain evidence="8">JNU-WLY1368</strain>
    </source>
</reference>
<feature type="domain" description="Alpha-D-phosphohexomutase alpha/beta/alpha" evidence="4">
    <location>
        <begin position="15"/>
        <end position="143"/>
    </location>
</feature>
<evidence type="ECO:0000256" key="3">
    <source>
        <dbReference type="ARBA" id="ARBA00022553"/>
    </source>
</evidence>
<dbReference type="KEGG" id="clf:GJQ69_01300"/>
<evidence type="ECO:0000259" key="5">
    <source>
        <dbReference type="Pfam" id="PF02879"/>
    </source>
</evidence>
<comment type="cofactor">
    <cofactor evidence="1">
        <name>Mg(2+)</name>
        <dbReference type="ChEBI" id="CHEBI:18420"/>
    </cofactor>
</comment>
<gene>
    <name evidence="7" type="ORF">GJQ69_01300</name>
    <name evidence="8" type="ORF">GKP14_03050</name>
</gene>
<keyword evidence="3" id="KW-0597">Phosphoprotein</keyword>
<dbReference type="PRINTS" id="PR00509">
    <property type="entry name" value="PGMPMM"/>
</dbReference>
<dbReference type="RefSeq" id="WP_086036604.1">
    <property type="nucleotide sequence ID" value="NZ_CP046051.1"/>
</dbReference>
<feature type="domain" description="Alpha-D-phosphohexomutase alpha/beta/alpha" evidence="5">
    <location>
        <begin position="188"/>
        <end position="276"/>
    </location>
</feature>
<dbReference type="GO" id="GO:0004615">
    <property type="term" value="F:phosphomannomutase activity"/>
    <property type="evidence" value="ECO:0007669"/>
    <property type="project" value="TreeGrafter"/>
</dbReference>
<dbReference type="InterPro" id="IPR005846">
    <property type="entry name" value="A-D-PHexomutase_a/b/a-III"/>
</dbReference>
<dbReference type="InterPro" id="IPR005844">
    <property type="entry name" value="A-D-PHexomutase_a/b/a-I"/>
</dbReference>
<protein>
    <submittedName>
        <fullName evidence="7">Phosphomannomutase/phosphoglucomutase</fullName>
    </submittedName>
</protein>
<evidence type="ECO:0000313" key="7">
    <source>
        <dbReference type="EMBL" id="QKN23241.1"/>
    </source>
</evidence>
<dbReference type="Pfam" id="PF02878">
    <property type="entry name" value="PGM_PMM_I"/>
    <property type="match status" value="1"/>
</dbReference>
<evidence type="ECO:0000313" key="10">
    <source>
        <dbReference type="Proteomes" id="UP000509623"/>
    </source>
</evidence>
<comment type="similarity">
    <text evidence="2">Belongs to the phosphohexose mutase family.</text>
</comment>
<dbReference type="PANTHER" id="PTHR42946:SF1">
    <property type="entry name" value="PHOSPHOGLUCOMUTASE (ALPHA-D-GLUCOSE-1,6-BISPHOSPHATE-DEPENDENT)"/>
    <property type="match status" value="1"/>
</dbReference>
<dbReference type="InterPro" id="IPR016055">
    <property type="entry name" value="A-D-PHexomutase_a/b/a-I/II/III"/>
</dbReference>
<keyword evidence="10" id="KW-1185">Reference proteome</keyword>
<reference evidence="9 10" key="1">
    <citation type="submission" date="2019-11" db="EMBL/GenBank/DDBJ databases">
        <authorList>
            <person name="Ren C."/>
            <person name="Wang H."/>
            <person name="Xu Y."/>
        </authorList>
    </citation>
    <scope>NUCLEOTIDE SEQUENCE [LARGE SCALE GENOMIC DNA]</scope>
    <source>
        <strain evidence="10">JNU-WLY1368</strain>
        <strain evidence="7 9">LBM 19010</strain>
    </source>
</reference>
<accession>A0A859DTA1</accession>
<evidence type="ECO:0000256" key="1">
    <source>
        <dbReference type="ARBA" id="ARBA00001946"/>
    </source>
</evidence>
<dbReference type="PANTHER" id="PTHR42946">
    <property type="entry name" value="PHOSPHOHEXOSE MUTASE"/>
    <property type="match status" value="1"/>
</dbReference>
<sequence length="514" mass="55517">MLEKYWNHFKSGTDIRGVASPGAPDGQAVDLTDENICKMTAGFVLWLANKTGTVPEKMTISVGHDSRISAERIQADVVQTLKSAGCRVLCCGLASTPSMFMTTVDLSCTGAVQITASHHPFYRNGLKFFTRNGGLEGSDIEEILLHAQNGDTPPAAQGTVQDTDYMRQYSTRLREMIKKGVNAKDYDLPLQGFHIVVDAGNGAGGFYASDVLRPLGADTSGSQYLTPDGMFPNHIPNPENGKAMAAARRAVLENHADLGVIFDTDVDRGGAVDSEGNELNKNRLIAVASAIALEDNPGATIVTDSVTSDGLKTFIEQDLGGKQRRFKRGYRNVIDEALRLNAAGVNCPLAIETSGHAAMRENYFLDDGAYLVTKIIIKAASLCREGKSLKDLIAALPEPEETVELRLPILDEDFRKTGEQAMENLRQCASHQPHWHIDPDGCEGVRLSFDKQAGDGWALLRLSVHDPVLPLNIESNLAGGLMLITGQLYVNLRTQAGIDTSSLEAFIAGETTGE</sequence>
<evidence type="ECO:0000259" key="4">
    <source>
        <dbReference type="Pfam" id="PF02878"/>
    </source>
</evidence>
<feature type="domain" description="Alpha-D-phosphohexomutase alpha/beta/alpha" evidence="6">
    <location>
        <begin position="282"/>
        <end position="398"/>
    </location>
</feature>
<organism evidence="7 9">
    <name type="scientific">Caproicibacterium lactatifermentans</name>
    <dbReference type="NCBI Taxonomy" id="2666138"/>
    <lineage>
        <taxon>Bacteria</taxon>
        <taxon>Bacillati</taxon>
        <taxon>Bacillota</taxon>
        <taxon>Clostridia</taxon>
        <taxon>Eubacteriales</taxon>
        <taxon>Oscillospiraceae</taxon>
        <taxon>Caproicibacterium</taxon>
    </lineage>
</organism>
<dbReference type="Pfam" id="PF02880">
    <property type="entry name" value="PGM_PMM_III"/>
    <property type="match status" value="1"/>
</dbReference>